<gene>
    <name evidence="1" type="ORF">RPERSI_LOCUS12217</name>
</gene>
<protein>
    <submittedName>
        <fullName evidence="1">3514_t:CDS:1</fullName>
    </submittedName>
</protein>
<proteinExistence type="predicted"/>
<comment type="caution">
    <text evidence="1">The sequence shown here is derived from an EMBL/GenBank/DDBJ whole genome shotgun (WGS) entry which is preliminary data.</text>
</comment>
<accession>A0ACA9Q1N8</accession>
<feature type="non-terminal residue" evidence="1">
    <location>
        <position position="590"/>
    </location>
</feature>
<organism evidence="1 2">
    <name type="scientific">Racocetra persica</name>
    <dbReference type="NCBI Taxonomy" id="160502"/>
    <lineage>
        <taxon>Eukaryota</taxon>
        <taxon>Fungi</taxon>
        <taxon>Fungi incertae sedis</taxon>
        <taxon>Mucoromycota</taxon>
        <taxon>Glomeromycotina</taxon>
        <taxon>Glomeromycetes</taxon>
        <taxon>Diversisporales</taxon>
        <taxon>Gigasporaceae</taxon>
        <taxon>Racocetra</taxon>
    </lineage>
</organism>
<reference evidence="1" key="1">
    <citation type="submission" date="2021-06" db="EMBL/GenBank/DDBJ databases">
        <authorList>
            <person name="Kallberg Y."/>
            <person name="Tangrot J."/>
            <person name="Rosling A."/>
        </authorList>
    </citation>
    <scope>NUCLEOTIDE SEQUENCE</scope>
    <source>
        <strain evidence="1">MA461A</strain>
    </source>
</reference>
<sequence>ALKNVDIGINDVNQKLANVLYKNTTRSRNNSFDFETTKKALVNYNIITLDFENSIESKILPKSHSQDNEESDNDTLIHIKYSDPVVTIGDGTSVLNNIPEFISVNSTISQRPSIDAYSEAEKLFSQLKNAKDEIDRILYSQNVYAVGPDFQNDYSIPCITCWVAKPLELSVMKQLSDLFDNKFDIVYNLVDAVDINNGCNDHDESSNETSNGNDNASNVNNSSKIKKNSEGNEKNVDSPKEGDGNDGDGHDGDSDDDDGHDGDNNDDDGHDGDIIKISSNGKVVTEDKKSQCFNITVHLWASINIDSEYKNKKTLEFKVYLKNCSVEKLLSDQSSLLNGFVCYYLDSLEVSVFPKKNSSKSKSNNEPPKLNANDESLESDDEIFESDDEIPMIMLKENHTPSKANNSINISKANQSDNSAQIDVGQSNKVSYRHAKVKNQSFTTTLNEWHMDDTYGSTNGVQWPYQFIGGDVFSAGDHRKSIRIDESHCGHWYISKDVGGFCITIIQVLGCNEKRNIFRRLTSKTPELIKQYPKLVHKLEITFNDIANFNSDFAILAEKLYNRPYLTLKKPIHIRKKNNAEFKGDLSAKK</sequence>
<evidence type="ECO:0000313" key="1">
    <source>
        <dbReference type="EMBL" id="CAG8731632.1"/>
    </source>
</evidence>
<dbReference type="Proteomes" id="UP000789920">
    <property type="component" value="Unassembled WGS sequence"/>
</dbReference>
<feature type="non-terminal residue" evidence="1">
    <location>
        <position position="1"/>
    </location>
</feature>
<dbReference type="EMBL" id="CAJVQC010025962">
    <property type="protein sequence ID" value="CAG8731632.1"/>
    <property type="molecule type" value="Genomic_DNA"/>
</dbReference>
<evidence type="ECO:0000313" key="2">
    <source>
        <dbReference type="Proteomes" id="UP000789920"/>
    </source>
</evidence>
<name>A0ACA9Q1N8_9GLOM</name>
<keyword evidence="2" id="KW-1185">Reference proteome</keyword>